<dbReference type="GO" id="GO:0005524">
    <property type="term" value="F:ATP binding"/>
    <property type="evidence" value="ECO:0007669"/>
    <property type="project" value="UniProtKB-UniRule"/>
</dbReference>
<dbReference type="InterPro" id="IPR051681">
    <property type="entry name" value="Ser/Thr_Kinases-Pseudokinases"/>
</dbReference>
<dbReference type="InterPro" id="IPR008271">
    <property type="entry name" value="Ser/Thr_kinase_AS"/>
</dbReference>
<evidence type="ECO:0000256" key="4">
    <source>
        <dbReference type="ARBA" id="ARBA00022840"/>
    </source>
</evidence>
<dbReference type="Gene3D" id="1.10.510.10">
    <property type="entry name" value="Transferase(Phosphotransferase) domain 1"/>
    <property type="match status" value="1"/>
</dbReference>
<feature type="region of interest" description="Disordered" evidence="6">
    <location>
        <begin position="124"/>
        <end position="150"/>
    </location>
</feature>
<protein>
    <recommendedName>
        <fullName evidence="8">Protein kinase domain-containing protein</fullName>
    </recommendedName>
</protein>
<feature type="domain" description="Protein kinase" evidence="8">
    <location>
        <begin position="374"/>
        <end position="714"/>
    </location>
</feature>
<evidence type="ECO:0000256" key="7">
    <source>
        <dbReference type="SAM" id="Phobius"/>
    </source>
</evidence>
<evidence type="ECO:0000313" key="9">
    <source>
        <dbReference type="EMBL" id="KAG2441469.1"/>
    </source>
</evidence>
<sequence>MYAEACNSVSYRQPNIEAIVRQIVVAQAAGQLPPDPTPDIMIDLNQSTSCVNTSLAHPTAPILSRCWPYDVARYTAPVPGQELNAAGVPEPTYMSAKFGPIGCNAYAVSNVAPLPIAAMESADASTAGTGGGDTAAGGPGSGGSSGSSGSNSSSMVGIIVGCVVGGVVAVLAVTGVLSLLAARRRRRSNTSLHRDHHQTDMEKCAELAATADSGGSCGGPCKPPHQKSVTAKCRNSSSSGGSMQCTAAGSPGVTTVCSSSIGSSSLNQSSGGATTAGAAASIVSAKQQQPQGHHQSSAEVMTRGASATATASADMRQQLADADRAASLVPVTPLTPLNAAVPLNVSTADVTSSSGAEAAPGTQQTAAHQQAVSLLLGQVIGRGSFGKVVEGLYGGRRVAVKLIDTGLLLSALVISNSGRAAKAAEEAAAAAGPSREGGDAAGAAVEAAAAVEPVAVTTADAASDDGGEQHDGKLEDIGGRRQQQRPPGRQHQSAAHATAAGVQVQDLISALGQEVEVLARVRHDNIVTLLAANLRPPHVCLVMERMDTSLDRLLYKDPSRRLPVSLALRIALQVARALQYLHPTILHRDLKPANVLISHADDGDESAVVAKLADFGLARLKNTAELVTRNPEVGTDCYSFGVLLWELVALRRPWDGSTMMAVAVRVTIKGERPPLEALREAGAPPKLVRLVSQCFEADPFRRPAAAEIVKALMLVQEELKLRGEGGLGKMGGVEAAIKGQMT</sequence>
<feature type="compositionally biased region" description="Basic and acidic residues" evidence="6">
    <location>
        <begin position="467"/>
        <end position="479"/>
    </location>
</feature>
<feature type="compositionally biased region" description="Gly residues" evidence="6">
    <location>
        <begin position="128"/>
        <end position="146"/>
    </location>
</feature>
<feature type="region of interest" description="Disordered" evidence="6">
    <location>
        <begin position="281"/>
        <end position="315"/>
    </location>
</feature>
<keyword evidence="7" id="KW-1133">Transmembrane helix</keyword>
<dbReference type="InterPro" id="IPR017441">
    <property type="entry name" value="Protein_kinase_ATP_BS"/>
</dbReference>
<dbReference type="PANTHER" id="PTHR44329">
    <property type="entry name" value="SERINE/THREONINE-PROTEIN KINASE TNNI3K-RELATED"/>
    <property type="match status" value="1"/>
</dbReference>
<dbReference type="PROSITE" id="PS00108">
    <property type="entry name" value="PROTEIN_KINASE_ST"/>
    <property type="match status" value="1"/>
</dbReference>
<dbReference type="EMBL" id="JAEHOC010000005">
    <property type="protein sequence ID" value="KAG2441469.1"/>
    <property type="molecule type" value="Genomic_DNA"/>
</dbReference>
<proteinExistence type="predicted"/>
<evidence type="ECO:0000256" key="3">
    <source>
        <dbReference type="ARBA" id="ARBA00022777"/>
    </source>
</evidence>
<evidence type="ECO:0000256" key="5">
    <source>
        <dbReference type="PROSITE-ProRule" id="PRU10141"/>
    </source>
</evidence>
<dbReference type="InterPro" id="IPR011009">
    <property type="entry name" value="Kinase-like_dom_sf"/>
</dbReference>
<keyword evidence="7" id="KW-0812">Transmembrane</keyword>
<dbReference type="OrthoDB" id="2013833at2759"/>
<organism evidence="9 10">
    <name type="scientific">Chlamydomonas incerta</name>
    <dbReference type="NCBI Taxonomy" id="51695"/>
    <lineage>
        <taxon>Eukaryota</taxon>
        <taxon>Viridiplantae</taxon>
        <taxon>Chlorophyta</taxon>
        <taxon>core chlorophytes</taxon>
        <taxon>Chlorophyceae</taxon>
        <taxon>CS clade</taxon>
        <taxon>Chlamydomonadales</taxon>
        <taxon>Chlamydomonadaceae</taxon>
        <taxon>Chlamydomonas</taxon>
    </lineage>
</organism>
<dbReference type="Gene3D" id="3.30.200.20">
    <property type="entry name" value="Phosphorylase Kinase, domain 1"/>
    <property type="match status" value="1"/>
</dbReference>
<feature type="region of interest" description="Disordered" evidence="6">
    <location>
        <begin position="215"/>
        <end position="235"/>
    </location>
</feature>
<dbReference type="PROSITE" id="PS50011">
    <property type="entry name" value="PROTEIN_KINASE_DOM"/>
    <property type="match status" value="1"/>
</dbReference>
<dbReference type="SMART" id="SM00220">
    <property type="entry name" value="S_TKc"/>
    <property type="match status" value="1"/>
</dbReference>
<dbReference type="Pfam" id="PF00069">
    <property type="entry name" value="Pkinase"/>
    <property type="match status" value="1"/>
</dbReference>
<keyword evidence="1" id="KW-0808">Transferase</keyword>
<dbReference type="PROSITE" id="PS00107">
    <property type="entry name" value="PROTEIN_KINASE_ATP"/>
    <property type="match status" value="1"/>
</dbReference>
<keyword evidence="3" id="KW-0418">Kinase</keyword>
<feature type="compositionally biased region" description="Polar residues" evidence="6">
    <location>
        <begin position="284"/>
        <end position="299"/>
    </location>
</feature>
<dbReference type="Proteomes" id="UP000650467">
    <property type="component" value="Unassembled WGS sequence"/>
</dbReference>
<keyword evidence="2 5" id="KW-0547">Nucleotide-binding</keyword>
<evidence type="ECO:0000259" key="8">
    <source>
        <dbReference type="PROSITE" id="PS50011"/>
    </source>
</evidence>
<keyword evidence="7" id="KW-0472">Membrane</keyword>
<evidence type="ECO:0000256" key="2">
    <source>
        <dbReference type="ARBA" id="ARBA00022741"/>
    </source>
</evidence>
<dbReference type="AlphaFoldDB" id="A0A835TJ89"/>
<accession>A0A835TJ89</accession>
<feature type="binding site" evidence="5">
    <location>
        <position position="401"/>
    </location>
    <ligand>
        <name>ATP</name>
        <dbReference type="ChEBI" id="CHEBI:30616"/>
    </ligand>
</feature>
<feature type="transmembrane region" description="Helical" evidence="7">
    <location>
        <begin position="155"/>
        <end position="182"/>
    </location>
</feature>
<evidence type="ECO:0000256" key="1">
    <source>
        <dbReference type="ARBA" id="ARBA00022679"/>
    </source>
</evidence>
<name>A0A835TJ89_CHLIN</name>
<reference evidence="9" key="1">
    <citation type="journal article" date="2020" name="bioRxiv">
        <title>Comparative genomics of Chlamydomonas.</title>
        <authorList>
            <person name="Craig R.J."/>
            <person name="Hasan A.R."/>
            <person name="Ness R.W."/>
            <person name="Keightley P.D."/>
        </authorList>
    </citation>
    <scope>NUCLEOTIDE SEQUENCE</scope>
    <source>
        <strain evidence="9">SAG 7.73</strain>
    </source>
</reference>
<dbReference type="SUPFAM" id="SSF56112">
    <property type="entry name" value="Protein kinase-like (PK-like)"/>
    <property type="match status" value="1"/>
</dbReference>
<evidence type="ECO:0000313" key="10">
    <source>
        <dbReference type="Proteomes" id="UP000650467"/>
    </source>
</evidence>
<keyword evidence="10" id="KW-1185">Reference proteome</keyword>
<feature type="compositionally biased region" description="Low complexity" evidence="6">
    <location>
        <begin position="480"/>
        <end position="490"/>
    </location>
</feature>
<dbReference type="InterPro" id="IPR000719">
    <property type="entry name" value="Prot_kinase_dom"/>
</dbReference>
<gene>
    <name evidence="9" type="ORF">HXX76_003091</name>
</gene>
<feature type="region of interest" description="Disordered" evidence="6">
    <location>
        <begin position="459"/>
        <end position="497"/>
    </location>
</feature>
<comment type="caution">
    <text evidence="9">The sequence shown here is derived from an EMBL/GenBank/DDBJ whole genome shotgun (WGS) entry which is preliminary data.</text>
</comment>
<dbReference type="PANTHER" id="PTHR44329:SF214">
    <property type="entry name" value="PROTEIN KINASE DOMAIN-CONTAINING PROTEIN"/>
    <property type="match status" value="1"/>
</dbReference>
<dbReference type="GO" id="GO:0004674">
    <property type="term" value="F:protein serine/threonine kinase activity"/>
    <property type="evidence" value="ECO:0007669"/>
    <property type="project" value="TreeGrafter"/>
</dbReference>
<evidence type="ECO:0000256" key="6">
    <source>
        <dbReference type="SAM" id="MobiDB-lite"/>
    </source>
</evidence>
<keyword evidence="4 5" id="KW-0067">ATP-binding</keyword>